<dbReference type="InterPro" id="IPR029017">
    <property type="entry name" value="Enolase-like_N"/>
</dbReference>
<evidence type="ECO:0000256" key="1">
    <source>
        <dbReference type="ARBA" id="ARBA00001946"/>
    </source>
</evidence>
<sequence>MAAPEARISEVRARAFSVPTEGPEGDGTLTWTATTLVVVQVTAGGLTGIGYTYADASAAAVVDGVLADCLDGCDAMDVSACWLSMRRRLRNVGVAGVAATAMSAVDTALWDLKARLLDLPLGVLLGRVRDNVPIYGSGGFTNLSDDDLARQLEAWVRRDGCRWVKMKIGADPGRDPHRMRIARRAIGNAALFIDANGAFTPREALHMACAAADLDVRWFEEPVSSDDLAGLCFVRDHAPPMMDIAAGEYGFDPGYFQKMLAAGSVDVLQADATRCLGITGFLQAATLAEVHHIPLSAHCAPALHAAIGVSVPNLRHLEWFADHVRIEAMLFDGAPTPHAGAVSPPTGRPGLGLALKEADAERFAARVPA</sequence>
<keyword evidence="3" id="KW-0460">Magnesium</keyword>
<dbReference type="SFLD" id="SFLDS00001">
    <property type="entry name" value="Enolase"/>
    <property type="match status" value="1"/>
</dbReference>
<dbReference type="PANTHER" id="PTHR13794">
    <property type="entry name" value="ENOLASE SUPERFAMILY, MANDELATE RACEMASE"/>
    <property type="match status" value="1"/>
</dbReference>
<dbReference type="SFLD" id="SFLDG00179">
    <property type="entry name" value="mandelate_racemase"/>
    <property type="match status" value="1"/>
</dbReference>
<protein>
    <submittedName>
        <fullName evidence="5">Enolase C-terminal domain-like protein</fullName>
    </submittedName>
</protein>
<evidence type="ECO:0000256" key="3">
    <source>
        <dbReference type="ARBA" id="ARBA00022842"/>
    </source>
</evidence>
<evidence type="ECO:0000259" key="4">
    <source>
        <dbReference type="SMART" id="SM00922"/>
    </source>
</evidence>
<dbReference type="InterPro" id="IPR036849">
    <property type="entry name" value="Enolase-like_C_sf"/>
</dbReference>
<dbReference type="Proteomes" id="UP001589795">
    <property type="component" value="Unassembled WGS sequence"/>
</dbReference>
<evidence type="ECO:0000313" key="5">
    <source>
        <dbReference type="EMBL" id="MFC0201121.1"/>
    </source>
</evidence>
<keyword evidence="2" id="KW-0479">Metal-binding</keyword>
<dbReference type="InterPro" id="IPR013342">
    <property type="entry name" value="Mandelate_racemase_C"/>
</dbReference>
<dbReference type="PROSITE" id="PS00908">
    <property type="entry name" value="MR_MLE_1"/>
    <property type="match status" value="1"/>
</dbReference>
<feature type="domain" description="Mandelate racemase/muconate lactonizing enzyme C-terminal" evidence="4">
    <location>
        <begin position="145"/>
        <end position="241"/>
    </location>
</feature>
<dbReference type="InterPro" id="IPR018110">
    <property type="entry name" value="Mandel_Rmase/mucon_lact_enz_CS"/>
</dbReference>
<dbReference type="SUPFAM" id="SSF51604">
    <property type="entry name" value="Enolase C-terminal domain-like"/>
    <property type="match status" value="1"/>
</dbReference>
<dbReference type="EMBL" id="JBHLWQ010000117">
    <property type="protein sequence ID" value="MFC0201121.1"/>
    <property type="molecule type" value="Genomic_DNA"/>
</dbReference>
<dbReference type="Pfam" id="PF02746">
    <property type="entry name" value="MR_MLE_N"/>
    <property type="match status" value="1"/>
</dbReference>
<organism evidence="5 6">
    <name type="scientific">Paracoccus rhizosphaerae</name>
    <dbReference type="NCBI Taxonomy" id="1133347"/>
    <lineage>
        <taxon>Bacteria</taxon>
        <taxon>Pseudomonadati</taxon>
        <taxon>Pseudomonadota</taxon>
        <taxon>Alphaproteobacteria</taxon>
        <taxon>Rhodobacterales</taxon>
        <taxon>Paracoccaceae</taxon>
        <taxon>Paracoccus</taxon>
    </lineage>
</organism>
<evidence type="ECO:0000256" key="2">
    <source>
        <dbReference type="ARBA" id="ARBA00022723"/>
    </source>
</evidence>
<proteinExistence type="predicted"/>
<dbReference type="Gene3D" id="3.20.20.120">
    <property type="entry name" value="Enolase-like C-terminal domain"/>
    <property type="match status" value="1"/>
</dbReference>
<dbReference type="Pfam" id="PF13378">
    <property type="entry name" value="MR_MLE_C"/>
    <property type="match status" value="1"/>
</dbReference>
<accession>A0ABV6CK48</accession>
<gene>
    <name evidence="5" type="ORF">ACFFIZ_12605</name>
</gene>
<evidence type="ECO:0000313" key="6">
    <source>
        <dbReference type="Proteomes" id="UP001589795"/>
    </source>
</evidence>
<dbReference type="RefSeq" id="WP_265508527.1">
    <property type="nucleotide sequence ID" value="NZ_JAOTBE010000084.1"/>
</dbReference>
<comment type="caution">
    <text evidence="5">The sequence shown here is derived from an EMBL/GenBank/DDBJ whole genome shotgun (WGS) entry which is preliminary data.</text>
</comment>
<keyword evidence="6" id="KW-1185">Reference proteome</keyword>
<reference evidence="5 6" key="1">
    <citation type="submission" date="2024-09" db="EMBL/GenBank/DDBJ databases">
        <authorList>
            <person name="Sun Q."/>
            <person name="Mori K."/>
        </authorList>
    </citation>
    <scope>NUCLEOTIDE SEQUENCE [LARGE SCALE GENOMIC DNA]</scope>
    <source>
        <strain evidence="5 6">CCM 7904</strain>
    </source>
</reference>
<name>A0ABV6CK48_9RHOB</name>
<dbReference type="InterPro" id="IPR029065">
    <property type="entry name" value="Enolase_C-like"/>
</dbReference>
<dbReference type="Gene3D" id="3.30.390.10">
    <property type="entry name" value="Enolase-like, N-terminal domain"/>
    <property type="match status" value="1"/>
</dbReference>
<comment type="cofactor">
    <cofactor evidence="1">
        <name>Mg(2+)</name>
        <dbReference type="ChEBI" id="CHEBI:18420"/>
    </cofactor>
</comment>
<dbReference type="InterPro" id="IPR046945">
    <property type="entry name" value="RHMD-like"/>
</dbReference>
<dbReference type="PANTHER" id="PTHR13794:SF58">
    <property type="entry name" value="MITOCHONDRIAL ENOLASE SUPERFAMILY MEMBER 1"/>
    <property type="match status" value="1"/>
</dbReference>
<dbReference type="SUPFAM" id="SSF54826">
    <property type="entry name" value="Enolase N-terminal domain-like"/>
    <property type="match status" value="1"/>
</dbReference>
<dbReference type="InterPro" id="IPR013341">
    <property type="entry name" value="Mandelate_racemase_N_dom"/>
</dbReference>
<dbReference type="SMART" id="SM00922">
    <property type="entry name" value="MR_MLE"/>
    <property type="match status" value="1"/>
</dbReference>
<dbReference type="CDD" id="cd03328">
    <property type="entry name" value="MR_like_3"/>
    <property type="match status" value="1"/>
</dbReference>